<organism evidence="10 11">
    <name type="scientific">Alloiococcus otitis ATCC 51267</name>
    <dbReference type="NCBI Taxonomy" id="883081"/>
    <lineage>
        <taxon>Bacteria</taxon>
        <taxon>Bacillati</taxon>
        <taxon>Bacillota</taxon>
        <taxon>Bacilli</taxon>
        <taxon>Lactobacillales</taxon>
        <taxon>Carnobacteriaceae</taxon>
        <taxon>Alloiococcus</taxon>
    </lineage>
</organism>
<keyword evidence="6" id="KW-0067">ATP-binding</keyword>
<dbReference type="SUPFAM" id="SSF111331">
    <property type="entry name" value="NAD kinase/diacylglycerol kinase-like"/>
    <property type="match status" value="1"/>
</dbReference>
<evidence type="ECO:0000256" key="3">
    <source>
        <dbReference type="ARBA" id="ARBA00022679"/>
    </source>
</evidence>
<dbReference type="STRING" id="883081.HMPREF9698_00162"/>
<dbReference type="GO" id="GO:0016301">
    <property type="term" value="F:kinase activity"/>
    <property type="evidence" value="ECO:0007669"/>
    <property type="project" value="UniProtKB-KW"/>
</dbReference>
<dbReference type="Pfam" id="PF19279">
    <property type="entry name" value="YegS_C"/>
    <property type="match status" value="1"/>
</dbReference>
<dbReference type="InterPro" id="IPR050187">
    <property type="entry name" value="Lipid_Phosphate_FormReg"/>
</dbReference>
<gene>
    <name evidence="10" type="ORF">HMPREF9698_00162</name>
</gene>
<dbReference type="Gene3D" id="3.40.50.10330">
    <property type="entry name" value="Probable inorganic polyphosphate/atp-NAD kinase, domain 1"/>
    <property type="match status" value="1"/>
</dbReference>
<comment type="caution">
    <text evidence="10">The sequence shown here is derived from an EMBL/GenBank/DDBJ whole genome shotgun (WGS) entry which is preliminary data.</text>
</comment>
<evidence type="ECO:0000256" key="8">
    <source>
        <dbReference type="ARBA" id="ARBA00023264"/>
    </source>
</evidence>
<evidence type="ECO:0000313" key="10">
    <source>
        <dbReference type="EMBL" id="EKU94130.1"/>
    </source>
</evidence>
<sequence>MKQADRRYYFIINIFANRGSEASDKLSRLLKQSKLDYKLFKTSRHYNIKDIVQKIQDSLHNRDIIISVGGDGSLGDLVQALKEAGLSNPVGVLPAGAGNDFIRAHQVSTKFEEAFDHLLQVQEPVVNDLILVENAKDKAYVVNSIGAGIDGRVIASISQDKSKQKFGPLTYLAPAVEALFYQSPFDARIKILGREIEVKKTPIILFMNHGSFGGGIQINPQADPTDGFMNIIFAKDLSFWDLLTLVVKIFTSKDQLSHPKVYQVRAKQVEVQVRSNEYWQADGESLGSNQQTYKLSSLKQSYWI</sequence>
<dbReference type="PANTHER" id="PTHR12358:SF54">
    <property type="entry name" value="SPHINGOSINE KINASE RELATED PROTEIN"/>
    <property type="match status" value="1"/>
</dbReference>
<keyword evidence="7" id="KW-0443">Lipid metabolism</keyword>
<dbReference type="InterPro" id="IPR001206">
    <property type="entry name" value="Diacylglycerol_kinase_cat_dom"/>
</dbReference>
<dbReference type="Pfam" id="PF00781">
    <property type="entry name" value="DAGK_cat"/>
    <property type="match status" value="1"/>
</dbReference>
<keyword evidence="11" id="KW-1185">Reference proteome</keyword>
<evidence type="ECO:0000256" key="5">
    <source>
        <dbReference type="ARBA" id="ARBA00022777"/>
    </source>
</evidence>
<dbReference type="PROSITE" id="PS50146">
    <property type="entry name" value="DAGK"/>
    <property type="match status" value="1"/>
</dbReference>
<evidence type="ECO:0000313" key="11">
    <source>
        <dbReference type="Proteomes" id="UP000009875"/>
    </source>
</evidence>
<keyword evidence="3" id="KW-0808">Transferase</keyword>
<dbReference type="EMBL" id="AGXA01000004">
    <property type="protein sequence ID" value="EKU94130.1"/>
    <property type="molecule type" value="Genomic_DNA"/>
</dbReference>
<keyword evidence="8" id="KW-1208">Phospholipid metabolism</keyword>
<dbReference type="GO" id="GO:0005524">
    <property type="term" value="F:ATP binding"/>
    <property type="evidence" value="ECO:0007669"/>
    <property type="project" value="UniProtKB-KW"/>
</dbReference>
<evidence type="ECO:0000256" key="7">
    <source>
        <dbReference type="ARBA" id="ARBA00023209"/>
    </source>
</evidence>
<dbReference type="InterPro" id="IPR017438">
    <property type="entry name" value="ATP-NAD_kinase_N"/>
</dbReference>
<proteinExistence type="inferred from homology"/>
<dbReference type="AlphaFoldDB" id="K9EY18"/>
<name>K9EY18_9LACT</name>
<evidence type="ECO:0000259" key="9">
    <source>
        <dbReference type="PROSITE" id="PS50146"/>
    </source>
</evidence>
<dbReference type="GO" id="GO:0008654">
    <property type="term" value="P:phospholipid biosynthetic process"/>
    <property type="evidence" value="ECO:0007669"/>
    <property type="project" value="UniProtKB-KW"/>
</dbReference>
<keyword evidence="4" id="KW-0547">Nucleotide-binding</keyword>
<reference evidence="10 11" key="1">
    <citation type="submission" date="2012-09" db="EMBL/GenBank/DDBJ databases">
        <title>The Genome Sequence of Alloiococcus otitis ATCC 51267.</title>
        <authorList>
            <consortium name="The Broad Institute Genome Sequencing Platform"/>
            <person name="Earl A."/>
            <person name="Ward D."/>
            <person name="Feldgarden M."/>
            <person name="Gevers D."/>
            <person name="Huys G."/>
            <person name="Walker B."/>
            <person name="Young S.K."/>
            <person name="Zeng Q."/>
            <person name="Gargeya S."/>
            <person name="Fitzgerald M."/>
            <person name="Haas B."/>
            <person name="Abouelleil A."/>
            <person name="Alvarado L."/>
            <person name="Arachchi H.M."/>
            <person name="Berlin A.M."/>
            <person name="Chapman S.B."/>
            <person name="Goldberg J."/>
            <person name="Griggs A."/>
            <person name="Gujja S."/>
            <person name="Hansen M."/>
            <person name="Howarth C."/>
            <person name="Imamovic A."/>
            <person name="Larimer J."/>
            <person name="McCowen C."/>
            <person name="Montmayeur A."/>
            <person name="Murphy C."/>
            <person name="Neiman D."/>
            <person name="Pearson M."/>
            <person name="Priest M."/>
            <person name="Roberts A."/>
            <person name="Saif S."/>
            <person name="Shea T."/>
            <person name="Sisk P."/>
            <person name="Sykes S."/>
            <person name="Wortman J."/>
            <person name="Nusbaum C."/>
            <person name="Birren B."/>
        </authorList>
    </citation>
    <scope>NUCLEOTIDE SEQUENCE [LARGE SCALE GENOMIC DNA]</scope>
    <source>
        <strain evidence="10 11">ATCC 51267</strain>
    </source>
</reference>
<dbReference type="InterPro" id="IPR016064">
    <property type="entry name" value="NAD/diacylglycerol_kinase_sf"/>
</dbReference>
<dbReference type="eggNOG" id="COG1597">
    <property type="taxonomic scope" value="Bacteria"/>
</dbReference>
<dbReference type="HOGENOM" id="CLU_045532_0_2_9"/>
<evidence type="ECO:0000256" key="6">
    <source>
        <dbReference type="ARBA" id="ARBA00022840"/>
    </source>
</evidence>
<dbReference type="PANTHER" id="PTHR12358">
    <property type="entry name" value="SPHINGOSINE KINASE"/>
    <property type="match status" value="1"/>
</dbReference>
<evidence type="ECO:0000256" key="4">
    <source>
        <dbReference type="ARBA" id="ARBA00022741"/>
    </source>
</evidence>
<feature type="domain" description="DAGKc" evidence="9">
    <location>
        <begin position="3"/>
        <end position="136"/>
    </location>
</feature>
<dbReference type="SMART" id="SM00046">
    <property type="entry name" value="DAGKc"/>
    <property type="match status" value="1"/>
</dbReference>
<keyword evidence="5" id="KW-0418">Kinase</keyword>
<dbReference type="Gene3D" id="2.60.200.40">
    <property type="match status" value="1"/>
</dbReference>
<dbReference type="RefSeq" id="WP_003776362.1">
    <property type="nucleotide sequence ID" value="NZ_JH992957.1"/>
</dbReference>
<accession>K9EY18</accession>
<keyword evidence="7" id="KW-0594">Phospholipid biosynthesis</keyword>
<protein>
    <recommendedName>
        <fullName evidence="9">DAGKc domain-containing protein</fullName>
    </recommendedName>
</protein>
<evidence type="ECO:0000256" key="1">
    <source>
        <dbReference type="ARBA" id="ARBA00001946"/>
    </source>
</evidence>
<comment type="similarity">
    <text evidence="2">Belongs to the diacylglycerol/lipid kinase family.</text>
</comment>
<evidence type="ECO:0000256" key="2">
    <source>
        <dbReference type="ARBA" id="ARBA00005983"/>
    </source>
</evidence>
<dbReference type="Proteomes" id="UP000009875">
    <property type="component" value="Unassembled WGS sequence"/>
</dbReference>
<comment type="cofactor">
    <cofactor evidence="1">
        <name>Mg(2+)</name>
        <dbReference type="ChEBI" id="CHEBI:18420"/>
    </cofactor>
</comment>
<dbReference type="InterPro" id="IPR045540">
    <property type="entry name" value="YegS/DAGK_C"/>
</dbReference>
<keyword evidence="7" id="KW-0444">Lipid biosynthesis</keyword>
<dbReference type="OrthoDB" id="9786026at2"/>